<keyword evidence="11 12" id="KW-0407">Ion channel</keyword>
<dbReference type="InterPro" id="IPR020903">
    <property type="entry name" value="ENaC_CS"/>
</dbReference>
<dbReference type="FunFam" id="1.10.287.770:FF:000001">
    <property type="entry name" value="Acid-sensing ion channel subunit 1"/>
    <property type="match status" value="1"/>
</dbReference>
<dbReference type="Proteomes" id="UP001497497">
    <property type="component" value="Unassembled WGS sequence"/>
</dbReference>
<proteinExistence type="inferred from homology"/>
<evidence type="ECO:0000256" key="10">
    <source>
        <dbReference type="ARBA" id="ARBA00023201"/>
    </source>
</evidence>
<evidence type="ECO:0000256" key="4">
    <source>
        <dbReference type="ARBA" id="ARBA00022692"/>
    </source>
</evidence>
<keyword evidence="16" id="KW-1185">Reference proteome</keyword>
<evidence type="ECO:0000256" key="8">
    <source>
        <dbReference type="ARBA" id="ARBA00023136"/>
    </source>
</evidence>
<evidence type="ECO:0000256" key="2">
    <source>
        <dbReference type="ARBA" id="ARBA00022448"/>
    </source>
</evidence>
<protein>
    <submittedName>
        <fullName evidence="15">Uncharacterized protein</fullName>
    </submittedName>
</protein>
<dbReference type="Gene3D" id="2.60.470.10">
    <property type="entry name" value="Acid-sensing ion channels like domains"/>
    <property type="match status" value="1"/>
</dbReference>
<evidence type="ECO:0000256" key="5">
    <source>
        <dbReference type="ARBA" id="ARBA00022989"/>
    </source>
</evidence>
<dbReference type="PANTHER" id="PTHR11690:SF248">
    <property type="entry name" value="PICKPOCKET 17, ISOFORM A"/>
    <property type="match status" value="1"/>
</dbReference>
<feature type="region of interest" description="Disordered" evidence="13">
    <location>
        <begin position="571"/>
        <end position="595"/>
    </location>
</feature>
<feature type="transmembrane region" description="Helical" evidence="14">
    <location>
        <begin position="99"/>
        <end position="120"/>
    </location>
</feature>
<keyword evidence="2 12" id="KW-0813">Transport</keyword>
<keyword evidence="7 12" id="KW-0406">Ion transport</keyword>
<dbReference type="PRINTS" id="PR01078">
    <property type="entry name" value="AMINACHANNEL"/>
</dbReference>
<accession>A0AAV2I1X0</accession>
<dbReference type="PANTHER" id="PTHR11690">
    <property type="entry name" value="AMILORIDE-SENSITIVE SODIUM CHANNEL-RELATED"/>
    <property type="match status" value="1"/>
</dbReference>
<dbReference type="AlphaFoldDB" id="A0AAV2I1X0"/>
<evidence type="ECO:0000256" key="1">
    <source>
        <dbReference type="ARBA" id="ARBA00004141"/>
    </source>
</evidence>
<evidence type="ECO:0000256" key="6">
    <source>
        <dbReference type="ARBA" id="ARBA00023053"/>
    </source>
</evidence>
<organism evidence="15 16">
    <name type="scientific">Lymnaea stagnalis</name>
    <name type="common">Great pond snail</name>
    <name type="synonym">Helix stagnalis</name>
    <dbReference type="NCBI Taxonomy" id="6523"/>
    <lineage>
        <taxon>Eukaryota</taxon>
        <taxon>Metazoa</taxon>
        <taxon>Spiralia</taxon>
        <taxon>Lophotrochozoa</taxon>
        <taxon>Mollusca</taxon>
        <taxon>Gastropoda</taxon>
        <taxon>Heterobranchia</taxon>
        <taxon>Euthyneura</taxon>
        <taxon>Panpulmonata</taxon>
        <taxon>Hygrophila</taxon>
        <taxon>Lymnaeoidea</taxon>
        <taxon>Lymnaeidae</taxon>
        <taxon>Lymnaea</taxon>
    </lineage>
</organism>
<comment type="caution">
    <text evidence="15">The sequence shown here is derived from an EMBL/GenBank/DDBJ whole genome shotgun (WGS) entry which is preliminary data.</text>
</comment>
<comment type="similarity">
    <text evidence="12">Belongs to the amiloride-sensitive sodium channel (TC 1.A.6) family.</text>
</comment>
<dbReference type="InterPro" id="IPR001873">
    <property type="entry name" value="ENaC"/>
</dbReference>
<keyword evidence="4 12" id="KW-0812">Transmembrane</keyword>
<keyword evidence="8 14" id="KW-0472">Membrane</keyword>
<evidence type="ECO:0000313" key="16">
    <source>
        <dbReference type="Proteomes" id="UP001497497"/>
    </source>
</evidence>
<dbReference type="PROSITE" id="PS01206">
    <property type="entry name" value="ASC"/>
    <property type="match status" value="1"/>
</dbReference>
<evidence type="ECO:0000256" key="9">
    <source>
        <dbReference type="ARBA" id="ARBA00023180"/>
    </source>
</evidence>
<evidence type="ECO:0000256" key="7">
    <source>
        <dbReference type="ARBA" id="ARBA00023065"/>
    </source>
</evidence>
<dbReference type="GO" id="GO:0005886">
    <property type="term" value="C:plasma membrane"/>
    <property type="evidence" value="ECO:0007669"/>
    <property type="project" value="TreeGrafter"/>
</dbReference>
<dbReference type="Pfam" id="PF00858">
    <property type="entry name" value="ASC"/>
    <property type="match status" value="1"/>
</dbReference>
<keyword evidence="3 12" id="KW-0894">Sodium channel</keyword>
<evidence type="ECO:0000256" key="14">
    <source>
        <dbReference type="SAM" id="Phobius"/>
    </source>
</evidence>
<evidence type="ECO:0000256" key="3">
    <source>
        <dbReference type="ARBA" id="ARBA00022461"/>
    </source>
</evidence>
<sequence>MHRRSSVAISGEDSHQEIIDPTTPVQMVGFFKTESQLNFVKNYKQPDEESVQTRDSEDTQSPCLRPPKSFFRIFYKYASRASLNGVIFILHSKKPVVKLAWVALLLAAIGATLFHLYYLFSIFFEYQKYSKVSLKFNSLQFPAVTFCNMNMMRMSQISNASKEIQILFSNDIKGPTNASSPYSNTSDADPQSEPNTYDASLLEWVQQKETALCEHCDYCWEQGEFENSSLYEVDDYFMYIYNKQSLDQRKLLGHQLDGMLRMCSFAERPCSSKLFLPNLSAKYGNCYTLEGKDFISHKSGPTGGLELILSVERDEYMPIISSSVGARVIIHERRTPPFQDQNDLAISPGMHTMISLKQVQIRRIGVPYSPCEPDTTSAQTNEYRYTTSVCQKQCEQAYIIAMCNCYDSDLTLDGIDNTTGQCINKPDRQCMYKRRCEIEKDDNACRCNSPCGETIYEKTIATIPWPTDSFVNAIYPEICNGRTQPSFCNQMNASTDVLKQELFKLSIYFEDLNYEELVDQPNYEFTNLLSDIGGSIGLWIGLSVLSLFEIVHLLVELIRYLTCRRWTKTEAKGPGRSEQSVQVPEANEEDVSLET</sequence>
<evidence type="ECO:0000256" key="13">
    <source>
        <dbReference type="SAM" id="MobiDB-lite"/>
    </source>
</evidence>
<reference evidence="15 16" key="1">
    <citation type="submission" date="2024-04" db="EMBL/GenBank/DDBJ databases">
        <authorList>
            <consortium name="Genoscope - CEA"/>
            <person name="William W."/>
        </authorList>
    </citation>
    <scope>NUCLEOTIDE SEQUENCE [LARGE SCALE GENOMIC DNA]</scope>
</reference>
<keyword evidence="6" id="KW-0915">Sodium</keyword>
<dbReference type="EMBL" id="CAXITT010000391">
    <property type="protein sequence ID" value="CAL1540642.1"/>
    <property type="molecule type" value="Genomic_DNA"/>
</dbReference>
<keyword evidence="9" id="KW-0325">Glycoprotein</keyword>
<keyword evidence="5 14" id="KW-1133">Transmembrane helix</keyword>
<name>A0AAV2I1X0_LYMST</name>
<evidence type="ECO:0000256" key="12">
    <source>
        <dbReference type="RuleBase" id="RU000679"/>
    </source>
</evidence>
<gene>
    <name evidence="15" type="ORF">GSLYS_00014291001</name>
</gene>
<feature type="compositionally biased region" description="Acidic residues" evidence="13">
    <location>
        <begin position="586"/>
        <end position="595"/>
    </location>
</feature>
<evidence type="ECO:0000256" key="11">
    <source>
        <dbReference type="ARBA" id="ARBA00023303"/>
    </source>
</evidence>
<feature type="transmembrane region" description="Helical" evidence="14">
    <location>
        <begin position="536"/>
        <end position="555"/>
    </location>
</feature>
<comment type="subcellular location">
    <subcellularLocation>
        <location evidence="1">Membrane</location>
        <topology evidence="1">Multi-pass membrane protein</topology>
    </subcellularLocation>
</comment>
<evidence type="ECO:0000313" key="15">
    <source>
        <dbReference type="EMBL" id="CAL1540642.1"/>
    </source>
</evidence>
<keyword evidence="10 12" id="KW-0739">Sodium transport</keyword>
<dbReference type="Gene3D" id="1.10.287.770">
    <property type="entry name" value="YojJ-like"/>
    <property type="match status" value="1"/>
</dbReference>
<dbReference type="GO" id="GO:0015280">
    <property type="term" value="F:ligand-gated sodium channel activity"/>
    <property type="evidence" value="ECO:0007669"/>
    <property type="project" value="TreeGrafter"/>
</dbReference>